<proteinExistence type="predicted"/>
<dbReference type="Pfam" id="PF06445">
    <property type="entry name" value="GyrI-like"/>
    <property type="match status" value="1"/>
</dbReference>
<name>A0A939J0S0_9HYPH</name>
<dbReference type="Proteomes" id="UP000664096">
    <property type="component" value="Unassembled WGS sequence"/>
</dbReference>
<dbReference type="InterPro" id="IPR029442">
    <property type="entry name" value="GyrI-like"/>
</dbReference>
<dbReference type="PANTHER" id="PTHR40055">
    <property type="entry name" value="TRANSCRIPTIONAL REGULATOR YGIV-RELATED"/>
    <property type="match status" value="1"/>
</dbReference>
<reference evidence="2" key="1">
    <citation type="submission" date="2020-12" db="EMBL/GenBank/DDBJ databases">
        <title>Oil enriched cultivation method for isolating marine PHA-producing bacteria.</title>
        <authorList>
            <person name="Zheng W."/>
            <person name="Yu S."/>
            <person name="Huang Y."/>
        </authorList>
    </citation>
    <scope>NUCLEOTIDE SEQUENCE</scope>
    <source>
        <strain evidence="2">SY-2-12</strain>
    </source>
</reference>
<organism evidence="2 3">
    <name type="scientific">Roseibium aggregatum</name>
    <dbReference type="NCBI Taxonomy" id="187304"/>
    <lineage>
        <taxon>Bacteria</taxon>
        <taxon>Pseudomonadati</taxon>
        <taxon>Pseudomonadota</taxon>
        <taxon>Alphaproteobacteria</taxon>
        <taxon>Hyphomicrobiales</taxon>
        <taxon>Stappiaceae</taxon>
        <taxon>Roseibium</taxon>
    </lineage>
</organism>
<dbReference type="SUPFAM" id="SSF55136">
    <property type="entry name" value="Probable bacterial effector-binding domain"/>
    <property type="match status" value="1"/>
</dbReference>
<comment type="caution">
    <text evidence="2">The sequence shown here is derived from an EMBL/GenBank/DDBJ whole genome shotgun (WGS) entry which is preliminary data.</text>
</comment>
<protein>
    <submittedName>
        <fullName evidence="2">GyrI-like domain-containing protein</fullName>
    </submittedName>
</protein>
<dbReference type="Gene3D" id="3.20.80.10">
    <property type="entry name" value="Regulatory factor, effector binding domain"/>
    <property type="match status" value="1"/>
</dbReference>
<dbReference type="SMART" id="SM00871">
    <property type="entry name" value="AraC_E_bind"/>
    <property type="match status" value="1"/>
</dbReference>
<dbReference type="InterPro" id="IPR010499">
    <property type="entry name" value="AraC_E-bd"/>
</dbReference>
<feature type="domain" description="AraC effector-binding" evidence="1">
    <location>
        <begin position="2"/>
        <end position="155"/>
    </location>
</feature>
<dbReference type="InterPro" id="IPR011256">
    <property type="entry name" value="Reg_factor_effector_dom_sf"/>
</dbReference>
<evidence type="ECO:0000259" key="1">
    <source>
        <dbReference type="SMART" id="SM00871"/>
    </source>
</evidence>
<dbReference type="EMBL" id="JAEKJZ010000001">
    <property type="protein sequence ID" value="MBN9669583.1"/>
    <property type="molecule type" value="Genomic_DNA"/>
</dbReference>
<evidence type="ECO:0000313" key="3">
    <source>
        <dbReference type="Proteomes" id="UP000664096"/>
    </source>
</evidence>
<gene>
    <name evidence="2" type="ORF">JF539_04480</name>
</gene>
<dbReference type="InterPro" id="IPR050908">
    <property type="entry name" value="SmbC-like"/>
</dbReference>
<sequence>MPDFKLIDVSETPYLFVAATSSTAPGEIASAMGKALQQVWDFMQAEGIAPAGGALSVYDTYDPAQITFRAGFTVSREDMAKARAGVEADVTPAGEVLHFVHKGPYSTLRDDYGLMMAHIVEIGREISAPTWEVYLNDPTRVPEEELLTEVYSVLK</sequence>
<dbReference type="PANTHER" id="PTHR40055:SF1">
    <property type="entry name" value="TRANSCRIPTIONAL REGULATOR YGIV-RELATED"/>
    <property type="match status" value="1"/>
</dbReference>
<dbReference type="RefSeq" id="WP_207139135.1">
    <property type="nucleotide sequence ID" value="NZ_JAEKJZ010000001.1"/>
</dbReference>
<dbReference type="AlphaFoldDB" id="A0A939J0S0"/>
<evidence type="ECO:0000313" key="2">
    <source>
        <dbReference type="EMBL" id="MBN9669583.1"/>
    </source>
</evidence>
<accession>A0A939J0S0</accession>